<keyword evidence="2" id="KW-1185">Reference proteome</keyword>
<proteinExistence type="predicted"/>
<name>R9TNC2_9CAUD</name>
<reference evidence="1 2" key="1">
    <citation type="submission" date="2010-11" db="EMBL/GenBank/DDBJ databases">
        <title>The Genome Sequence of Aeromonas phage pIS4-A.</title>
        <authorList>
            <consortium name="The Broad Institute Genome Sequencing Platform"/>
            <person name="Henn M.R."/>
            <person name="Wolf A."/>
            <person name="Jost G."/>
            <person name="Levin J."/>
            <person name="Malboeuf C."/>
            <person name="Casali M."/>
            <person name="Russ C."/>
            <person name="Lennon N."/>
            <person name="Chapman S.B."/>
            <person name="Erlich R."/>
            <person name="Young S.K."/>
            <person name="Yandava C."/>
            <person name="Zeng Q."/>
            <person name="Alvarado L."/>
            <person name="Anderson S."/>
            <person name="Berlin A."/>
            <person name="Chen Z."/>
            <person name="Freedman E."/>
            <person name="Gellesch M."/>
            <person name="Goldberg J."/>
            <person name="Green L."/>
            <person name="Griggs A."/>
            <person name="Gujja S."/>
            <person name="Heilman E.R."/>
            <person name="Heiman D."/>
            <person name="Hollinger A."/>
            <person name="Howarth C."/>
            <person name="Larson L."/>
            <person name="Mehta T."/>
            <person name="Pearson M."/>
            <person name="Roberts A."/>
            <person name="Ryan E."/>
            <person name="Saif S."/>
            <person name="Shea T."/>
            <person name="Shenoy N."/>
            <person name="Sisk P."/>
            <person name="Stolte C."/>
            <person name="Sykes S."/>
            <person name="White J."/>
            <person name="Haas B."/>
            <person name="Nusbaum C."/>
            <person name="Birren B."/>
        </authorList>
    </citation>
    <scope>NUCLEOTIDE SEQUENCE [LARGE SCALE GENOMIC DNA]</scope>
    <source>
        <strain evidence="2">pIS4-A</strain>
    </source>
</reference>
<sequence length="71" mass="7738">MAIENPSSCPHCGGENGFHTKEVVDFKQFYAWDGSFLEGQHTSGIRGGKALYCCDCGRNITSRINKPGANQ</sequence>
<accession>R9TNC2</accession>
<gene>
    <name evidence="1" type="ORF">AEPG_00009</name>
</gene>
<evidence type="ECO:0000313" key="2">
    <source>
        <dbReference type="Proteomes" id="UP000221746"/>
    </source>
</evidence>
<dbReference type="Proteomes" id="UP000221746">
    <property type="component" value="Segment"/>
</dbReference>
<organism evidence="1 2">
    <name type="scientific">Aeromonas phage pIS4-A</name>
    <dbReference type="NCBI Taxonomy" id="754050"/>
    <lineage>
        <taxon>Viruses</taxon>
        <taxon>Duplodnaviria</taxon>
        <taxon>Heunggongvirae</taxon>
        <taxon>Uroviricota</taxon>
        <taxon>Caudoviricetes</taxon>
        <taxon>Roufvirus</taxon>
        <taxon>Roufvirus pIS4A</taxon>
    </lineage>
</organism>
<dbReference type="EMBL" id="JF974294">
    <property type="protein sequence ID" value="AGN34056.1"/>
    <property type="molecule type" value="Genomic_DNA"/>
</dbReference>
<protein>
    <submittedName>
        <fullName evidence="1">Uncharacterized protein</fullName>
    </submittedName>
</protein>
<evidence type="ECO:0000313" key="1">
    <source>
        <dbReference type="EMBL" id="AGN34056.1"/>
    </source>
</evidence>